<evidence type="ECO:0000256" key="1">
    <source>
        <dbReference type="ARBA" id="ARBA00001933"/>
    </source>
</evidence>
<feature type="non-terminal residue" evidence="3">
    <location>
        <position position="76"/>
    </location>
</feature>
<dbReference type="HOGENOM" id="CLU_2661318_0_0_1"/>
<dbReference type="PANTHER" id="PTHR48077">
    <property type="entry name" value="TRYPTOPHAN SYNTHASE-RELATED"/>
    <property type="match status" value="1"/>
</dbReference>
<dbReference type="Gene3D" id="3.40.50.1100">
    <property type="match status" value="1"/>
</dbReference>
<reference evidence="4" key="2">
    <citation type="submission" date="2015-01" db="EMBL/GenBank/DDBJ databases">
        <title>Evolutionary Origins and Diversification of the Mycorrhizal Mutualists.</title>
        <authorList>
            <consortium name="DOE Joint Genome Institute"/>
            <consortium name="Mycorrhizal Genomics Consortium"/>
            <person name="Kohler A."/>
            <person name="Kuo A."/>
            <person name="Nagy L.G."/>
            <person name="Floudas D."/>
            <person name="Copeland A."/>
            <person name="Barry K.W."/>
            <person name="Cichocki N."/>
            <person name="Veneault-Fourrey C."/>
            <person name="LaButti K."/>
            <person name="Lindquist E.A."/>
            <person name="Lipzen A."/>
            <person name="Lundell T."/>
            <person name="Morin E."/>
            <person name="Murat C."/>
            <person name="Riley R."/>
            <person name="Ohm R."/>
            <person name="Sun H."/>
            <person name="Tunlid A."/>
            <person name="Henrissat B."/>
            <person name="Grigoriev I.V."/>
            <person name="Hibbett D.S."/>
            <person name="Martin F."/>
        </authorList>
    </citation>
    <scope>NUCLEOTIDE SEQUENCE [LARGE SCALE GENOMIC DNA]</scope>
    <source>
        <strain evidence="4">441</strain>
    </source>
</reference>
<keyword evidence="4" id="KW-1185">Reference proteome</keyword>
<dbReference type="GO" id="GO:0004834">
    <property type="term" value="F:tryptophan synthase activity"/>
    <property type="evidence" value="ECO:0007669"/>
    <property type="project" value="InterPro"/>
</dbReference>
<dbReference type="EMBL" id="KN833778">
    <property type="protein sequence ID" value="KIK19771.1"/>
    <property type="molecule type" value="Genomic_DNA"/>
</dbReference>
<dbReference type="GO" id="GO:0005737">
    <property type="term" value="C:cytoplasm"/>
    <property type="evidence" value="ECO:0007669"/>
    <property type="project" value="TreeGrafter"/>
</dbReference>
<dbReference type="SUPFAM" id="SSF53686">
    <property type="entry name" value="Tryptophan synthase beta subunit-like PLP-dependent enzymes"/>
    <property type="match status" value="1"/>
</dbReference>
<proteinExistence type="predicted"/>
<evidence type="ECO:0000313" key="4">
    <source>
        <dbReference type="Proteomes" id="UP000054018"/>
    </source>
</evidence>
<gene>
    <name evidence="3" type="ORF">PISMIDRAFT_59010</name>
</gene>
<comment type="cofactor">
    <cofactor evidence="1">
        <name>pyridoxal 5'-phosphate</name>
        <dbReference type="ChEBI" id="CHEBI:597326"/>
    </cofactor>
</comment>
<evidence type="ECO:0000256" key="2">
    <source>
        <dbReference type="ARBA" id="ARBA00022898"/>
    </source>
</evidence>
<accession>A0A0C9YSR8</accession>
<keyword evidence="2" id="KW-0663">Pyridoxal phosphate</keyword>
<feature type="non-terminal residue" evidence="3">
    <location>
        <position position="1"/>
    </location>
</feature>
<reference evidence="3 4" key="1">
    <citation type="submission" date="2014-04" db="EMBL/GenBank/DDBJ databases">
        <authorList>
            <consortium name="DOE Joint Genome Institute"/>
            <person name="Kuo A."/>
            <person name="Kohler A."/>
            <person name="Costa M.D."/>
            <person name="Nagy L.G."/>
            <person name="Floudas D."/>
            <person name="Copeland A."/>
            <person name="Barry K.W."/>
            <person name="Cichocki N."/>
            <person name="Veneault-Fourrey C."/>
            <person name="LaButti K."/>
            <person name="Lindquist E.A."/>
            <person name="Lipzen A."/>
            <person name="Lundell T."/>
            <person name="Morin E."/>
            <person name="Murat C."/>
            <person name="Sun H."/>
            <person name="Tunlid A."/>
            <person name="Henrissat B."/>
            <person name="Grigoriev I.V."/>
            <person name="Hibbett D.S."/>
            <person name="Martin F."/>
            <person name="Nordberg H.P."/>
            <person name="Cantor M.N."/>
            <person name="Hua S.X."/>
        </authorList>
    </citation>
    <scope>NUCLEOTIDE SEQUENCE [LARGE SCALE GENOMIC DNA]</scope>
    <source>
        <strain evidence="3 4">441</strain>
    </source>
</reference>
<dbReference type="PANTHER" id="PTHR48077:SF3">
    <property type="entry name" value="TRYPTOPHAN SYNTHASE"/>
    <property type="match status" value="1"/>
</dbReference>
<sequence>IPPCFSHFSGRYILEALFDYLIEIEGTYNTTWSDPTFWAEFESHYGYVHHPSMLYFAEGLTKYANGAPVWLRREVL</sequence>
<dbReference type="InterPro" id="IPR023026">
    <property type="entry name" value="Trp_synth_beta/beta-like"/>
</dbReference>
<evidence type="ECO:0000313" key="3">
    <source>
        <dbReference type="EMBL" id="KIK19771.1"/>
    </source>
</evidence>
<dbReference type="InterPro" id="IPR036052">
    <property type="entry name" value="TrpB-like_PALP_sf"/>
</dbReference>
<dbReference type="AlphaFoldDB" id="A0A0C9YSR8"/>
<dbReference type="OrthoDB" id="2650258at2759"/>
<name>A0A0C9YSR8_9AGAM</name>
<dbReference type="Proteomes" id="UP000054018">
    <property type="component" value="Unassembled WGS sequence"/>
</dbReference>
<dbReference type="STRING" id="765257.A0A0C9YSR8"/>
<protein>
    <submittedName>
        <fullName evidence="3">Uncharacterized protein</fullName>
    </submittedName>
</protein>
<organism evidence="3 4">
    <name type="scientific">Pisolithus microcarpus 441</name>
    <dbReference type="NCBI Taxonomy" id="765257"/>
    <lineage>
        <taxon>Eukaryota</taxon>
        <taxon>Fungi</taxon>
        <taxon>Dikarya</taxon>
        <taxon>Basidiomycota</taxon>
        <taxon>Agaricomycotina</taxon>
        <taxon>Agaricomycetes</taxon>
        <taxon>Agaricomycetidae</taxon>
        <taxon>Boletales</taxon>
        <taxon>Sclerodermatineae</taxon>
        <taxon>Pisolithaceae</taxon>
        <taxon>Pisolithus</taxon>
    </lineage>
</organism>